<dbReference type="Pfam" id="PF00534">
    <property type="entry name" value="Glycos_transf_1"/>
    <property type="match status" value="1"/>
</dbReference>
<dbReference type="PANTHER" id="PTHR46401:SF8">
    <property type="entry name" value="BLL6006 PROTEIN"/>
    <property type="match status" value="1"/>
</dbReference>
<evidence type="ECO:0000259" key="1">
    <source>
        <dbReference type="Pfam" id="PF00534"/>
    </source>
</evidence>
<evidence type="ECO:0000313" key="3">
    <source>
        <dbReference type="Proteomes" id="UP001328733"/>
    </source>
</evidence>
<accession>A0AAW9QQY2</accession>
<comment type="caution">
    <text evidence="2">The sequence shown here is derived from an EMBL/GenBank/DDBJ whole genome shotgun (WGS) entry which is preliminary data.</text>
</comment>
<dbReference type="PANTHER" id="PTHR46401">
    <property type="entry name" value="GLYCOSYLTRANSFERASE WBBK-RELATED"/>
    <property type="match status" value="1"/>
</dbReference>
<organism evidence="2 3">
    <name type="scientific">Pannus brasiliensis CCIBt3594</name>
    <dbReference type="NCBI Taxonomy" id="1427578"/>
    <lineage>
        <taxon>Bacteria</taxon>
        <taxon>Bacillati</taxon>
        <taxon>Cyanobacteriota</taxon>
        <taxon>Cyanophyceae</taxon>
        <taxon>Oscillatoriophycideae</taxon>
        <taxon>Chroococcales</taxon>
        <taxon>Microcystaceae</taxon>
        <taxon>Pannus</taxon>
    </lineage>
</organism>
<dbReference type="EMBL" id="JBAFSM010000008">
    <property type="protein sequence ID" value="MEG3436617.1"/>
    <property type="molecule type" value="Genomic_DNA"/>
</dbReference>
<feature type="domain" description="Glycosyl transferase family 1" evidence="1">
    <location>
        <begin position="215"/>
        <end position="390"/>
    </location>
</feature>
<dbReference type="Proteomes" id="UP001328733">
    <property type="component" value="Unassembled WGS sequence"/>
</dbReference>
<evidence type="ECO:0000313" key="2">
    <source>
        <dbReference type="EMBL" id="MEG3436617.1"/>
    </source>
</evidence>
<dbReference type="Gene3D" id="3.40.50.2000">
    <property type="entry name" value="Glycogen Phosphorylase B"/>
    <property type="match status" value="1"/>
</dbReference>
<sequence>MKIVIPIEFYRKGGVERVIISLIPNLLPFVEQIIFLIPRGQIPYFQSVLPESEKFVYEDFAFYKNSVEPKIFALYDLLAAFYKTIKLERIHELFSRRLVRLRIEARINQVIDRYGADHCFYPMINRVTPPNLKVPLSGLSHDLFWRFAPLTYSESYRETYDELLKEWLDKADIIFTNSRKTKNEILRVFPNATYERKIKAIPLAGSIDRPSTENTPERSDPVTFYYPSSFGIYKDHLTLVKAAVKLARKDLNFKIVLIGKETDSLLNGKLQLSQQSKTEEYRDYLEECNRIHAENREIIDRYIEGLGYQDYETLEFYYRICSCVVFTSKYEGFGLALAESIVRGIPAIVSDLEVFREQVELYNCGDRTRFFPAGDADALADRLEEFIRAPIPRLLPEDIPSKINLWTWEDVAKEYIATFQENAR</sequence>
<dbReference type="EC" id="2.4.-.-" evidence="2"/>
<keyword evidence="2" id="KW-0328">Glycosyltransferase</keyword>
<dbReference type="SUPFAM" id="SSF53756">
    <property type="entry name" value="UDP-Glycosyltransferase/glycogen phosphorylase"/>
    <property type="match status" value="1"/>
</dbReference>
<dbReference type="GO" id="GO:0016757">
    <property type="term" value="F:glycosyltransferase activity"/>
    <property type="evidence" value="ECO:0007669"/>
    <property type="project" value="UniProtKB-KW"/>
</dbReference>
<keyword evidence="3" id="KW-1185">Reference proteome</keyword>
<proteinExistence type="predicted"/>
<gene>
    <name evidence="2" type="ORF">V0288_05745</name>
</gene>
<name>A0AAW9QQY2_9CHRO</name>
<dbReference type="RefSeq" id="WP_332864075.1">
    <property type="nucleotide sequence ID" value="NZ_JBAFSM010000008.1"/>
</dbReference>
<protein>
    <submittedName>
        <fullName evidence="2">Glycosyltransferase</fullName>
        <ecNumber evidence="2">2.4.-.-</ecNumber>
    </submittedName>
</protein>
<dbReference type="InterPro" id="IPR001296">
    <property type="entry name" value="Glyco_trans_1"/>
</dbReference>
<keyword evidence="2" id="KW-0808">Transferase</keyword>
<reference evidence="2 3" key="1">
    <citation type="submission" date="2024-01" db="EMBL/GenBank/DDBJ databases">
        <title>Genomic insights into the taxonomy and metabolism of the cyanobacterium Pannus brasiliensis CCIBt3594.</title>
        <authorList>
            <person name="Machado M."/>
            <person name="Botero N.B."/>
            <person name="Andreote A.P.D."/>
            <person name="Feitosa A.M.T."/>
            <person name="Popin R."/>
            <person name="Sivonen K."/>
            <person name="Fiore M.F."/>
        </authorList>
    </citation>
    <scope>NUCLEOTIDE SEQUENCE [LARGE SCALE GENOMIC DNA]</scope>
    <source>
        <strain evidence="2 3">CCIBt3594</strain>
    </source>
</reference>
<dbReference type="AlphaFoldDB" id="A0AAW9QQY2"/>